<name>E2C5L8_HARSA</name>
<keyword evidence="2" id="KW-1185">Reference proteome</keyword>
<gene>
    <name evidence="1" type="ORF">EAI_12809</name>
</gene>
<protein>
    <submittedName>
        <fullName evidence="1">Uncharacterized protein</fullName>
    </submittedName>
</protein>
<dbReference type="InParanoid" id="E2C5L8"/>
<sequence length="176" mass="19800">MAKACNRVLAGCKKTREDEDVKLFNQLFYDAAVHTRQLVEEINKIYGERALLRRQLRQSKEWSREQAKKWMRMPSRWGNSARALVSGVETGLLMKIPPRLVSAGLETPWAVAGIPDRRRGGCCTPSLVEMAPPFPAAVRGSARLRDRVNRTLRSGPWIGVKHPPTVLPQQRETCGG</sequence>
<dbReference type="Proteomes" id="UP000008237">
    <property type="component" value="Unassembled WGS sequence"/>
</dbReference>
<dbReference type="EMBL" id="GL452773">
    <property type="protein sequence ID" value="EFN76757.1"/>
    <property type="molecule type" value="Genomic_DNA"/>
</dbReference>
<reference evidence="1 2" key="1">
    <citation type="journal article" date="2010" name="Science">
        <title>Genomic comparison of the ants Camponotus floridanus and Harpegnathos saltator.</title>
        <authorList>
            <person name="Bonasio R."/>
            <person name="Zhang G."/>
            <person name="Ye C."/>
            <person name="Mutti N.S."/>
            <person name="Fang X."/>
            <person name="Qin N."/>
            <person name="Donahue G."/>
            <person name="Yang P."/>
            <person name="Li Q."/>
            <person name="Li C."/>
            <person name="Zhang P."/>
            <person name="Huang Z."/>
            <person name="Berger S.L."/>
            <person name="Reinberg D."/>
            <person name="Wang J."/>
            <person name="Liebig J."/>
        </authorList>
    </citation>
    <scope>NUCLEOTIDE SEQUENCE [LARGE SCALE GENOMIC DNA]</scope>
    <source>
        <strain evidence="1 2">R22 G/1</strain>
    </source>
</reference>
<evidence type="ECO:0000313" key="2">
    <source>
        <dbReference type="Proteomes" id="UP000008237"/>
    </source>
</evidence>
<evidence type="ECO:0000313" key="1">
    <source>
        <dbReference type="EMBL" id="EFN76757.1"/>
    </source>
</evidence>
<organism evidence="2">
    <name type="scientific">Harpegnathos saltator</name>
    <name type="common">Jerdon's jumping ant</name>
    <dbReference type="NCBI Taxonomy" id="610380"/>
    <lineage>
        <taxon>Eukaryota</taxon>
        <taxon>Metazoa</taxon>
        <taxon>Ecdysozoa</taxon>
        <taxon>Arthropoda</taxon>
        <taxon>Hexapoda</taxon>
        <taxon>Insecta</taxon>
        <taxon>Pterygota</taxon>
        <taxon>Neoptera</taxon>
        <taxon>Endopterygota</taxon>
        <taxon>Hymenoptera</taxon>
        <taxon>Apocrita</taxon>
        <taxon>Aculeata</taxon>
        <taxon>Formicoidea</taxon>
        <taxon>Formicidae</taxon>
        <taxon>Ponerinae</taxon>
        <taxon>Ponerini</taxon>
        <taxon>Harpegnathos</taxon>
    </lineage>
</organism>
<proteinExistence type="predicted"/>
<accession>E2C5L8</accession>
<dbReference type="AlphaFoldDB" id="E2C5L8"/>